<evidence type="ECO:0000256" key="3">
    <source>
        <dbReference type="PIRSR" id="PIRSR001434-2"/>
    </source>
</evidence>
<proteinExistence type="inferred from homology"/>
<gene>
    <name evidence="5" type="ORF">AJE_14450</name>
</gene>
<comment type="caution">
    <text evidence="5">The sequence shown here is derived from an EMBL/GenBank/DDBJ whole genome shotgun (WGS) entry which is preliminary data.</text>
</comment>
<dbReference type="InterPro" id="IPR054542">
    <property type="entry name" value="Cys_met_metab_PP"/>
</dbReference>
<comment type="cofactor">
    <cofactor evidence="1 4">
        <name>pyridoxal 5'-phosphate</name>
        <dbReference type="ChEBI" id="CHEBI:597326"/>
    </cofactor>
</comment>
<evidence type="ECO:0000313" key="5">
    <source>
        <dbReference type="EMBL" id="EHR39888.1"/>
    </source>
</evidence>
<dbReference type="STRING" id="1129374.AJE_14450"/>
<dbReference type="eggNOG" id="COG0626">
    <property type="taxonomic scope" value="Bacteria"/>
</dbReference>
<keyword evidence="6" id="KW-1185">Reference proteome</keyword>
<dbReference type="RefSeq" id="WP_008607536.1">
    <property type="nucleotide sequence ID" value="NZ_AHTH01000048.1"/>
</dbReference>
<accession>H3ZHM9</accession>
<dbReference type="InterPro" id="IPR000277">
    <property type="entry name" value="Cys/Met-Metab_PyrdxlP-dep_enz"/>
</dbReference>
<evidence type="ECO:0000256" key="1">
    <source>
        <dbReference type="ARBA" id="ARBA00001933"/>
    </source>
</evidence>
<dbReference type="GO" id="GO:0019346">
    <property type="term" value="P:transsulfuration"/>
    <property type="evidence" value="ECO:0007669"/>
    <property type="project" value="InterPro"/>
</dbReference>
<dbReference type="AlphaFoldDB" id="H3ZHM9"/>
<dbReference type="PROSITE" id="PS00868">
    <property type="entry name" value="CYS_MET_METAB_PP"/>
    <property type="match status" value="1"/>
</dbReference>
<dbReference type="CDD" id="cd00614">
    <property type="entry name" value="CGS_like"/>
    <property type="match status" value="1"/>
</dbReference>
<keyword evidence="5" id="KW-0456">Lyase</keyword>
<dbReference type="PATRIC" id="fig|1129374.4.peg.2861"/>
<evidence type="ECO:0000256" key="2">
    <source>
        <dbReference type="ARBA" id="ARBA00022898"/>
    </source>
</evidence>
<dbReference type="Gene3D" id="3.40.640.10">
    <property type="entry name" value="Type I PLP-dependent aspartate aminotransferase-like (Major domain)"/>
    <property type="match status" value="1"/>
</dbReference>
<reference evidence="5 6" key="1">
    <citation type="journal article" date="2012" name="J. Bacteriol.">
        <title>Genome Sequence of Extracellular-Protease-Producing Alishewanella jeotgali Isolated from Traditional Korean Fermented Seafood.</title>
        <authorList>
            <person name="Jung J."/>
            <person name="Chun J."/>
            <person name="Park W."/>
        </authorList>
    </citation>
    <scope>NUCLEOTIDE SEQUENCE [LARGE SCALE GENOMIC DNA]</scope>
    <source>
        <strain evidence="5 6">KCTC 22429</strain>
    </source>
</reference>
<dbReference type="SUPFAM" id="SSF53383">
    <property type="entry name" value="PLP-dependent transferases"/>
    <property type="match status" value="1"/>
</dbReference>
<evidence type="ECO:0000256" key="4">
    <source>
        <dbReference type="RuleBase" id="RU362118"/>
    </source>
</evidence>
<dbReference type="InterPro" id="IPR015424">
    <property type="entry name" value="PyrdxlP-dep_Trfase"/>
</dbReference>
<dbReference type="GO" id="GO:0009086">
    <property type="term" value="P:methionine biosynthetic process"/>
    <property type="evidence" value="ECO:0007669"/>
    <property type="project" value="UniProtKB-ARBA"/>
</dbReference>
<dbReference type="Pfam" id="PF01053">
    <property type="entry name" value="Cys_Met_Meta_PP"/>
    <property type="match status" value="1"/>
</dbReference>
<dbReference type="Gene3D" id="3.90.1150.10">
    <property type="entry name" value="Aspartate Aminotransferase, domain 1"/>
    <property type="match status" value="1"/>
</dbReference>
<comment type="similarity">
    <text evidence="4">Belongs to the trans-sulfuration enzymes family.</text>
</comment>
<dbReference type="FunFam" id="3.90.1150.10:FF:000033">
    <property type="entry name" value="Cystathionine gamma-synthase"/>
    <property type="match status" value="1"/>
</dbReference>
<protein>
    <submittedName>
        <fullName evidence="5">Methionine gamma-lyase</fullName>
    </submittedName>
</protein>
<dbReference type="PANTHER" id="PTHR11808:SF80">
    <property type="entry name" value="CYSTATHIONINE GAMMA-LYASE"/>
    <property type="match status" value="1"/>
</dbReference>
<keyword evidence="2 3" id="KW-0663">Pyridoxal phosphate</keyword>
<dbReference type="PANTHER" id="PTHR11808">
    <property type="entry name" value="TRANS-SULFURATION ENZYME FAMILY MEMBER"/>
    <property type="match status" value="1"/>
</dbReference>
<dbReference type="EMBL" id="AHTH01000048">
    <property type="protein sequence ID" value="EHR39888.1"/>
    <property type="molecule type" value="Genomic_DNA"/>
</dbReference>
<dbReference type="GO" id="GO:0005737">
    <property type="term" value="C:cytoplasm"/>
    <property type="evidence" value="ECO:0007669"/>
    <property type="project" value="TreeGrafter"/>
</dbReference>
<sequence>MKNNNKHAETLCIHAGKTKQPYGALSTPIYQTSTFVFDNAEQGAARFAGEQDGYIYTRLGNPTTRELELKVAALEGMADAAATATGMGAVAAATLAFLQQGDHLIASKAIYGCSFALFSHQFARYGIEVSFVDMTDHAAVVAAIKPNTKMLFAETPINPHLVVLDLAFLCGLCRQHNILSVIDNTFLTPLLQQPAKFGADIIIHSATKYLNGHGDVVAGIIVSDEEKIRTIKLTTLKDMGATISPHDAWLIIRGLKTLSVRLERHCSNAQKVAEYLAAHPAVAVVHYPGLPGHPGYRFLGTQMQAAGGVLAFELNASLEQSREMINRCRLLSLAVSLGDAESLIQHPASMTHSPYTAEERAAAGISDGLIRISVGLEHVDDILADLEQALAPLTQQSTKVKPKLALNPKQEPESCYN</sequence>
<dbReference type="InterPro" id="IPR015421">
    <property type="entry name" value="PyrdxlP-dep_Trfase_major"/>
</dbReference>
<feature type="modified residue" description="N6-(pyridoxal phosphate)lysine" evidence="3">
    <location>
        <position position="208"/>
    </location>
</feature>
<dbReference type="PIRSF" id="PIRSF001434">
    <property type="entry name" value="CGS"/>
    <property type="match status" value="1"/>
</dbReference>
<dbReference type="GO" id="GO:0030170">
    <property type="term" value="F:pyridoxal phosphate binding"/>
    <property type="evidence" value="ECO:0007669"/>
    <property type="project" value="InterPro"/>
</dbReference>
<dbReference type="Proteomes" id="UP000012046">
    <property type="component" value="Unassembled WGS sequence"/>
</dbReference>
<name>H3ZHM9_9ALTE</name>
<dbReference type="InterPro" id="IPR015422">
    <property type="entry name" value="PyrdxlP-dep_Trfase_small"/>
</dbReference>
<dbReference type="GO" id="GO:0016846">
    <property type="term" value="F:carbon-sulfur lyase activity"/>
    <property type="evidence" value="ECO:0007669"/>
    <property type="project" value="TreeGrafter"/>
</dbReference>
<evidence type="ECO:0000313" key="6">
    <source>
        <dbReference type="Proteomes" id="UP000012046"/>
    </source>
</evidence>
<dbReference type="FunFam" id="3.40.640.10:FF:000046">
    <property type="entry name" value="Cystathionine gamma-lyase"/>
    <property type="match status" value="1"/>
</dbReference>
<organism evidence="5 6">
    <name type="scientific">Alishewanella jeotgali KCTC 22429</name>
    <dbReference type="NCBI Taxonomy" id="1129374"/>
    <lineage>
        <taxon>Bacteria</taxon>
        <taxon>Pseudomonadati</taxon>
        <taxon>Pseudomonadota</taxon>
        <taxon>Gammaproteobacteria</taxon>
        <taxon>Alteromonadales</taxon>
        <taxon>Alteromonadaceae</taxon>
        <taxon>Alishewanella</taxon>
    </lineage>
</organism>